<protein>
    <submittedName>
        <fullName evidence="1">Uncharacterized protein</fullName>
    </submittedName>
</protein>
<comment type="caution">
    <text evidence="1">The sequence shown here is derived from an EMBL/GenBank/DDBJ whole genome shotgun (WGS) entry which is preliminary data.</text>
</comment>
<gene>
    <name evidence="1" type="ORF">CLOBOL_07094</name>
</gene>
<evidence type="ECO:0000313" key="1">
    <source>
        <dbReference type="EMBL" id="EDP12655.1"/>
    </source>
</evidence>
<dbReference type="EMBL" id="ABCC02000071">
    <property type="protein sequence ID" value="EDP12655.1"/>
    <property type="molecule type" value="Genomic_DNA"/>
</dbReference>
<dbReference type="PaxDb" id="411902-CLOBOL_07094"/>
<dbReference type="Proteomes" id="UP000005396">
    <property type="component" value="Unassembled WGS sequence"/>
</dbReference>
<reference evidence="1 2" key="1">
    <citation type="submission" date="2007-08" db="EMBL/GenBank/DDBJ databases">
        <authorList>
            <person name="Fulton L."/>
            <person name="Clifton S."/>
            <person name="Fulton B."/>
            <person name="Xu J."/>
            <person name="Minx P."/>
            <person name="Pepin K.H."/>
            <person name="Johnson M."/>
            <person name="Thiruvilangam P."/>
            <person name="Bhonagiri V."/>
            <person name="Nash W.E."/>
            <person name="Mardis E.R."/>
            <person name="Wilson R.K."/>
        </authorList>
    </citation>
    <scope>NUCLEOTIDE SEQUENCE [LARGE SCALE GENOMIC DNA]</scope>
    <source>
        <strain evidence="2">ATCC BAA-613 / DSM 15670 / CCUG 46953 / JCM 12243 / WAL 16351</strain>
    </source>
</reference>
<dbReference type="AlphaFoldDB" id="A8S530"/>
<accession>A8S530</accession>
<sequence>MKINDRVHQLRVQFNITPEITRYVYVYIITGKKRMFTWLTQG</sequence>
<reference evidence="1 2" key="2">
    <citation type="submission" date="2007-09" db="EMBL/GenBank/DDBJ databases">
        <title>Draft genome sequence of Clostridium bolteae (ATCC BAA-613).</title>
        <authorList>
            <person name="Sudarsanam P."/>
            <person name="Ley R."/>
            <person name="Guruge J."/>
            <person name="Turnbaugh P.J."/>
            <person name="Mahowald M."/>
            <person name="Liep D."/>
            <person name="Gordon J."/>
        </authorList>
    </citation>
    <scope>NUCLEOTIDE SEQUENCE [LARGE SCALE GENOMIC DNA]</scope>
    <source>
        <strain evidence="2">ATCC BAA-613 / DSM 15670 / CCUG 46953 / JCM 12243 / WAL 16351</strain>
    </source>
</reference>
<dbReference type="HOGENOM" id="CLU_218657_0_0_9"/>
<name>A8S530_ENTBW</name>
<organism evidence="1 2">
    <name type="scientific">Enterocloster bolteae (strain ATCC BAA-613 / DSM 15670 / CCUG 46953 / JCM 12243 / WAL 16351)</name>
    <name type="common">Clostridium bolteae</name>
    <dbReference type="NCBI Taxonomy" id="411902"/>
    <lineage>
        <taxon>Bacteria</taxon>
        <taxon>Bacillati</taxon>
        <taxon>Bacillota</taxon>
        <taxon>Clostridia</taxon>
        <taxon>Lachnospirales</taxon>
        <taxon>Lachnospiraceae</taxon>
        <taxon>Enterocloster</taxon>
    </lineage>
</organism>
<proteinExistence type="predicted"/>
<evidence type="ECO:0000313" key="2">
    <source>
        <dbReference type="Proteomes" id="UP000005396"/>
    </source>
</evidence>